<feature type="chain" id="PRO_5046603684" evidence="2">
    <location>
        <begin position="28"/>
        <end position="76"/>
    </location>
</feature>
<evidence type="ECO:0000256" key="2">
    <source>
        <dbReference type="SAM" id="SignalP"/>
    </source>
</evidence>
<reference evidence="3" key="1">
    <citation type="journal article" date="2024" name="Antonie Van Leeuwenhoek">
        <title>Bradyrhizobium ontarionense sp. nov., a novel bacterial symbiont isolated from Aeschynomene indica (Indian jointvetch), harbours photosynthesis, nitrogen fixation and nitrous oxide (N2O) reductase genes.</title>
        <authorList>
            <person name="Bromfield E.S.P."/>
            <person name="Cloutier S."/>
        </authorList>
    </citation>
    <scope>NUCLEOTIDE SEQUENCE</scope>
    <source>
        <strain evidence="3">A19</strain>
    </source>
</reference>
<feature type="signal peptide" evidence="2">
    <location>
        <begin position="1"/>
        <end position="27"/>
    </location>
</feature>
<gene>
    <name evidence="3" type="ORF">LQG66_09390</name>
</gene>
<dbReference type="EMBL" id="CP088156">
    <property type="protein sequence ID" value="UFZ06485.1"/>
    <property type="molecule type" value="Genomic_DNA"/>
</dbReference>
<proteinExistence type="predicted"/>
<evidence type="ECO:0000313" key="3">
    <source>
        <dbReference type="EMBL" id="UFZ06485.1"/>
    </source>
</evidence>
<evidence type="ECO:0000256" key="1">
    <source>
        <dbReference type="SAM" id="MobiDB-lite"/>
    </source>
</evidence>
<feature type="compositionally biased region" description="Basic residues" evidence="1">
    <location>
        <begin position="65"/>
        <end position="76"/>
    </location>
</feature>
<feature type="region of interest" description="Disordered" evidence="1">
    <location>
        <begin position="43"/>
        <end position="76"/>
    </location>
</feature>
<accession>A0ABY3RGA4</accession>
<dbReference type="RefSeq" id="WP_231325737.1">
    <property type="nucleotide sequence ID" value="NZ_CP088156.1"/>
</dbReference>
<organism evidence="3 4">
    <name type="scientific">Bradyrhizobium ontarionense</name>
    <dbReference type="NCBI Taxonomy" id="2898149"/>
    <lineage>
        <taxon>Bacteria</taxon>
        <taxon>Pseudomonadati</taxon>
        <taxon>Pseudomonadota</taxon>
        <taxon>Alphaproteobacteria</taxon>
        <taxon>Hyphomicrobiales</taxon>
        <taxon>Nitrobacteraceae</taxon>
        <taxon>Bradyrhizobium</taxon>
    </lineage>
</organism>
<name>A0ABY3RGA4_9BRAD</name>
<keyword evidence="4" id="KW-1185">Reference proteome</keyword>
<evidence type="ECO:0000313" key="4">
    <source>
        <dbReference type="Proteomes" id="UP001431010"/>
    </source>
</evidence>
<keyword evidence="2" id="KW-0732">Signal</keyword>
<protein>
    <submittedName>
        <fullName evidence="3">Uncharacterized protein</fullName>
    </submittedName>
</protein>
<sequence length="76" mass="8342">MTIVSRWILAATAAALTTIMASEPVLARGAAANLMNSPGYQRRLQESRQQLGAPELQPAPAPARARMKRHRHHHAH</sequence>
<dbReference type="Proteomes" id="UP001431010">
    <property type="component" value="Chromosome"/>
</dbReference>